<dbReference type="KEGG" id="pvd:CFBP1590__5260"/>
<dbReference type="GeneID" id="47766899"/>
<evidence type="ECO:0000256" key="1">
    <source>
        <dbReference type="SAM" id="SignalP"/>
    </source>
</evidence>
<evidence type="ECO:0000313" key="2">
    <source>
        <dbReference type="EMBL" id="SMS12846.1"/>
    </source>
</evidence>
<reference evidence="2 3" key="1">
    <citation type="submission" date="2017-05" db="EMBL/GenBank/DDBJ databases">
        <authorList>
            <person name="Song R."/>
            <person name="Chenine A.L."/>
            <person name="Ruprecht R.M."/>
        </authorList>
    </citation>
    <scope>NUCLEOTIDE SEQUENCE [LARGE SCALE GENOMIC DNA]</scope>
    <source>
        <strain evidence="2 3">CFBP 1590</strain>
    </source>
</reference>
<dbReference type="EMBL" id="LT855380">
    <property type="protein sequence ID" value="SMS12846.1"/>
    <property type="molecule type" value="Genomic_DNA"/>
</dbReference>
<feature type="signal peptide" evidence="1">
    <location>
        <begin position="1"/>
        <end position="26"/>
    </location>
</feature>
<evidence type="ECO:0000313" key="3">
    <source>
        <dbReference type="Proteomes" id="UP000196842"/>
    </source>
</evidence>
<evidence type="ECO:0008006" key="4">
    <source>
        <dbReference type="Google" id="ProtNLM"/>
    </source>
</evidence>
<dbReference type="RefSeq" id="WP_088236269.1">
    <property type="nucleotide sequence ID" value="NZ_LT855380.1"/>
</dbReference>
<name>A0A1Y6JSB7_PSEVI</name>
<sequence length="172" mass="19103">MSVTNFPGKILYQLASLFVFVTSACAAQSDPDSLGVTLCAADEDIYFSCPLPGDKIVSICASNNTNPISGYVQYRYGTADQIEMYYPDKKAPPNNRFSLMDASEGSVNKNIIKFKNGQYTYLLSQAFVSYLTVLRGEKVVLRRTCNEGGYAFISRKAEQGIYSVKKSDEDFR</sequence>
<accession>A0A1Y6JSB7</accession>
<gene>
    <name evidence="2" type="ORF">CFBP1590__5260</name>
</gene>
<proteinExistence type="predicted"/>
<dbReference type="AlphaFoldDB" id="A0A1Y6JSB7"/>
<dbReference type="Proteomes" id="UP000196842">
    <property type="component" value="Chromosome I"/>
</dbReference>
<organism evidence="2 3">
    <name type="scientific">Pseudomonas viridiflava</name>
    <name type="common">Phytomonas viridiflava</name>
    <dbReference type="NCBI Taxonomy" id="33069"/>
    <lineage>
        <taxon>Bacteria</taxon>
        <taxon>Pseudomonadati</taxon>
        <taxon>Pseudomonadota</taxon>
        <taxon>Gammaproteobacteria</taxon>
        <taxon>Pseudomonadales</taxon>
        <taxon>Pseudomonadaceae</taxon>
        <taxon>Pseudomonas</taxon>
    </lineage>
</organism>
<keyword evidence="1" id="KW-0732">Signal</keyword>
<feature type="chain" id="PRO_5013323284" description="Lipoprotein" evidence="1">
    <location>
        <begin position="27"/>
        <end position="172"/>
    </location>
</feature>
<protein>
    <recommendedName>
        <fullName evidence="4">Lipoprotein</fullName>
    </recommendedName>
</protein>